<dbReference type="GO" id="GO:0009086">
    <property type="term" value="P:methionine biosynthetic process"/>
    <property type="evidence" value="ECO:0007669"/>
    <property type="project" value="InterPro"/>
</dbReference>
<dbReference type="GO" id="GO:0003871">
    <property type="term" value="F:5-methyltetrahydropteroyltriglutamate-homocysteine S-methyltransferase activity"/>
    <property type="evidence" value="ECO:0007669"/>
    <property type="project" value="InterPro"/>
</dbReference>
<keyword evidence="3" id="KW-1185">Reference proteome</keyword>
<feature type="domain" description="Cobalamin-independent methionine synthase MetE C-terminal/archaeal" evidence="1">
    <location>
        <begin position="12"/>
        <end position="325"/>
    </location>
</feature>
<dbReference type="Gene3D" id="3.20.20.210">
    <property type="match status" value="1"/>
</dbReference>
<protein>
    <submittedName>
        <fullName evidence="2">Methionine synthase</fullName>
    </submittedName>
</protein>
<dbReference type="SUPFAM" id="SSF51726">
    <property type="entry name" value="UROD/MetE-like"/>
    <property type="match status" value="1"/>
</dbReference>
<accession>A0A7I9UZP7</accession>
<proteinExistence type="predicted"/>
<dbReference type="RefSeq" id="WP_161927803.1">
    <property type="nucleotide sequence ID" value="NZ_BJOU01000002.1"/>
</dbReference>
<reference evidence="3" key="1">
    <citation type="submission" date="2019-06" db="EMBL/GenBank/DDBJ databases">
        <title>Gordonia isolated from sludge of a wastewater treatment plant.</title>
        <authorList>
            <person name="Tamura T."/>
            <person name="Aoyama K."/>
            <person name="Kang Y."/>
            <person name="Saito S."/>
            <person name="Akiyama N."/>
            <person name="Yazawa K."/>
            <person name="Gonoi T."/>
            <person name="Mikami Y."/>
        </authorList>
    </citation>
    <scope>NUCLEOTIDE SEQUENCE [LARGE SCALE GENOMIC DNA]</scope>
    <source>
        <strain evidence="3">NBRC 107697</strain>
    </source>
</reference>
<dbReference type="OrthoDB" id="5242426at2"/>
<organism evidence="2 3">
    <name type="scientific">Gordonia crocea</name>
    <dbReference type="NCBI Taxonomy" id="589162"/>
    <lineage>
        <taxon>Bacteria</taxon>
        <taxon>Bacillati</taxon>
        <taxon>Actinomycetota</taxon>
        <taxon>Actinomycetes</taxon>
        <taxon>Mycobacteriales</taxon>
        <taxon>Gordoniaceae</taxon>
        <taxon>Gordonia</taxon>
    </lineage>
</organism>
<dbReference type="InterPro" id="IPR002629">
    <property type="entry name" value="Met_Synth_C/arc"/>
</dbReference>
<sequence>MSPANPLTGGIATGIGSMPGTDPLVAARSAFDEVALPFVPELPARGAGSDMVGRAAGLLVDIPMDTALGGYRLTAGRSRLTTRADGFLRADFDAVEEVLERSGSSAPVKLSAIGPFTLSALVELPGGHKIVHDAGAVRDVVASLAEGIAQRADDLARRTGSDVVVQIDEPMIGRVVDGHIAPLTRLDINRAIPAPDVAAALETVAARIGRPMVLHNCAQPRWDLIDRLPSYAVSLDVTGITVDDYDALGGFLDRGGVLVAGVVPTEKPVAALSADDTATRLVELTDRIGLPRRVVVDQVLVSPTCGLAGARDWAPRALALSTSVADQLRNVD</sequence>
<dbReference type="Proteomes" id="UP000444980">
    <property type="component" value="Unassembled WGS sequence"/>
</dbReference>
<dbReference type="EMBL" id="BJOU01000002">
    <property type="protein sequence ID" value="GED98373.1"/>
    <property type="molecule type" value="Genomic_DNA"/>
</dbReference>
<evidence type="ECO:0000313" key="2">
    <source>
        <dbReference type="EMBL" id="GED98373.1"/>
    </source>
</evidence>
<comment type="caution">
    <text evidence="2">The sequence shown here is derived from an EMBL/GenBank/DDBJ whole genome shotgun (WGS) entry which is preliminary data.</text>
</comment>
<dbReference type="Pfam" id="PF01717">
    <property type="entry name" value="Meth_synt_2"/>
    <property type="match status" value="1"/>
</dbReference>
<evidence type="ECO:0000313" key="3">
    <source>
        <dbReference type="Proteomes" id="UP000444980"/>
    </source>
</evidence>
<dbReference type="GO" id="GO:0008270">
    <property type="term" value="F:zinc ion binding"/>
    <property type="evidence" value="ECO:0007669"/>
    <property type="project" value="InterPro"/>
</dbReference>
<evidence type="ECO:0000259" key="1">
    <source>
        <dbReference type="Pfam" id="PF01717"/>
    </source>
</evidence>
<name>A0A7I9UZP7_9ACTN</name>
<dbReference type="AlphaFoldDB" id="A0A7I9UZP7"/>
<dbReference type="InterPro" id="IPR038071">
    <property type="entry name" value="UROD/MetE-like_sf"/>
</dbReference>
<gene>
    <name evidence="2" type="ORF">nbrc107697_24120</name>
</gene>